<dbReference type="Gene3D" id="3.10.20.90">
    <property type="entry name" value="Phosphatidylinositol 3-kinase Catalytic Subunit, Chain A, domain 1"/>
    <property type="match status" value="1"/>
</dbReference>
<gene>
    <name evidence="2" type="ORF">SMTD_LOCUS18130</name>
</gene>
<accession>A0A3P8G1K7</accession>
<dbReference type="Pfam" id="PF13764">
    <property type="entry name" value="E3_UbLigase_R4"/>
    <property type="match status" value="1"/>
</dbReference>
<protein>
    <recommendedName>
        <fullName evidence="1">E3 ubiquitin ligase UBR4 C-terminal domain-containing protein</fullName>
    </recommendedName>
</protein>
<organism evidence="2 3">
    <name type="scientific">Schistosoma mattheei</name>
    <dbReference type="NCBI Taxonomy" id="31246"/>
    <lineage>
        <taxon>Eukaryota</taxon>
        <taxon>Metazoa</taxon>
        <taxon>Spiralia</taxon>
        <taxon>Lophotrochozoa</taxon>
        <taxon>Platyhelminthes</taxon>
        <taxon>Trematoda</taxon>
        <taxon>Digenea</taxon>
        <taxon>Strigeidida</taxon>
        <taxon>Schistosomatoidea</taxon>
        <taxon>Schistosomatidae</taxon>
        <taxon>Schistosoma</taxon>
    </lineage>
</organism>
<reference evidence="2 3" key="1">
    <citation type="submission" date="2018-11" db="EMBL/GenBank/DDBJ databases">
        <authorList>
            <consortium name="Pathogen Informatics"/>
        </authorList>
    </citation>
    <scope>NUCLEOTIDE SEQUENCE [LARGE SCALE GENOMIC DNA]</scope>
    <source>
        <strain>Denwood</strain>
        <strain evidence="3">Zambia</strain>
    </source>
</reference>
<name>A0A3P8G1K7_9TREM</name>
<dbReference type="PANTHER" id="PTHR21725:SF1">
    <property type="entry name" value="E3 UBIQUITIN-PROTEIN LIGASE UBR4"/>
    <property type="match status" value="1"/>
</dbReference>
<dbReference type="AlphaFoldDB" id="A0A3P8G1K7"/>
<evidence type="ECO:0000313" key="3">
    <source>
        <dbReference type="Proteomes" id="UP000269396"/>
    </source>
</evidence>
<dbReference type="InterPro" id="IPR025704">
    <property type="entry name" value="E3_Ub_ligase_UBR4_C"/>
</dbReference>
<dbReference type="PANTHER" id="PTHR21725">
    <property type="entry name" value="E3 UBIQUITIN-PROTEIN LIGASE UBR4"/>
    <property type="match status" value="1"/>
</dbReference>
<dbReference type="EMBL" id="UZAL01039919">
    <property type="protein sequence ID" value="VDP76231.1"/>
    <property type="molecule type" value="Genomic_DNA"/>
</dbReference>
<dbReference type="InterPro" id="IPR045189">
    <property type="entry name" value="UBR4-like"/>
</dbReference>
<sequence>MIDFICDSNNLTTDMRLEIVCEGQILMPQLRLHDVYTQIWCANRNNVNKPMRLRYRIPGLEADNLPYVENLSSEQIPPERYSHLSVLVTHPHGLGDLLKRLASSQNALHDRDLIDVIVHILEYCLKTPACIERLTDPDIKAVPRLLHTLIICLQSNQQKSRHPHQSTDIVEDITKRLLTVLKSFLELVDNKLNVMSSSCELSQSDFMNSIDLNSIKFLLNFITTHPNIPNISVDVARLLGLMTFSDEEKMDAIIDFLKINLDQLKPSAQFNTFEVALLDCCCSLLFAIPKSSYNGALFKRKVKQNAMLLQTSLHFLWSTYPLSCIDNTNNNFDESLSTTTTSSMSKYVIFCHVNFVKYIEMLIITNAFT</sequence>
<feature type="domain" description="E3 ubiquitin ligase UBR4 C-terminal" evidence="1">
    <location>
        <begin position="12"/>
        <end position="323"/>
    </location>
</feature>
<evidence type="ECO:0000313" key="2">
    <source>
        <dbReference type="EMBL" id="VDP76231.1"/>
    </source>
</evidence>
<proteinExistence type="predicted"/>
<dbReference type="Proteomes" id="UP000269396">
    <property type="component" value="Unassembled WGS sequence"/>
</dbReference>
<evidence type="ECO:0000259" key="1">
    <source>
        <dbReference type="Pfam" id="PF13764"/>
    </source>
</evidence>
<keyword evidence="3" id="KW-1185">Reference proteome</keyword>